<dbReference type="EMBL" id="KB446545">
    <property type="protein sequence ID" value="EME39154.1"/>
    <property type="molecule type" value="Genomic_DNA"/>
</dbReference>
<comment type="function">
    <text evidence="3">Required for the function of coenzyme Q in the respiratory chain. May serve as a chaperone or may be involved in the transport of Q6 from its site of synthesis to the catalytic sites of the respiratory complexes.</text>
</comment>
<dbReference type="Proteomes" id="UP000016933">
    <property type="component" value="Unassembled WGS sequence"/>
</dbReference>
<evidence type="ECO:0000256" key="4">
    <source>
        <dbReference type="SAM" id="MobiDB-lite"/>
    </source>
</evidence>
<accession>M2Y1H3</accession>
<dbReference type="eggNOG" id="KOG3177">
    <property type="taxonomic scope" value="Eukaryota"/>
</dbReference>
<feature type="region of interest" description="Disordered" evidence="4">
    <location>
        <begin position="143"/>
        <end position="170"/>
    </location>
</feature>
<dbReference type="SUPFAM" id="SSF55961">
    <property type="entry name" value="Bet v1-like"/>
    <property type="match status" value="1"/>
</dbReference>
<dbReference type="InterPro" id="IPR005031">
    <property type="entry name" value="COQ10_START"/>
</dbReference>
<gene>
    <name evidence="6" type="ORF">DOTSEDRAFT_75040</name>
</gene>
<dbReference type="InterPro" id="IPR044996">
    <property type="entry name" value="COQ10-like"/>
</dbReference>
<dbReference type="PANTHER" id="PTHR12901">
    <property type="entry name" value="SPERM PROTEIN HOMOLOG"/>
    <property type="match status" value="1"/>
</dbReference>
<dbReference type="InterPro" id="IPR023393">
    <property type="entry name" value="START-like_dom_sf"/>
</dbReference>
<dbReference type="OrthoDB" id="292693at2759"/>
<dbReference type="GO" id="GO:0045333">
    <property type="term" value="P:cellular respiration"/>
    <property type="evidence" value="ECO:0007669"/>
    <property type="project" value="InterPro"/>
</dbReference>
<name>M2Y1H3_DOTSN</name>
<reference evidence="7" key="1">
    <citation type="journal article" date="2012" name="PLoS Genet.">
        <title>The genomes of the fungal plant pathogens Cladosporium fulvum and Dothistroma septosporum reveal adaptation to different hosts and lifestyles but also signatures of common ancestry.</title>
        <authorList>
            <person name="de Wit P.J.G.M."/>
            <person name="van der Burgt A."/>
            <person name="Oekmen B."/>
            <person name="Stergiopoulos I."/>
            <person name="Abd-Elsalam K.A."/>
            <person name="Aerts A.L."/>
            <person name="Bahkali A.H."/>
            <person name="Beenen H.G."/>
            <person name="Chettri P."/>
            <person name="Cox M.P."/>
            <person name="Datema E."/>
            <person name="de Vries R.P."/>
            <person name="Dhillon B."/>
            <person name="Ganley A.R."/>
            <person name="Griffiths S.A."/>
            <person name="Guo Y."/>
            <person name="Hamelin R.C."/>
            <person name="Henrissat B."/>
            <person name="Kabir M.S."/>
            <person name="Jashni M.K."/>
            <person name="Kema G."/>
            <person name="Klaubauf S."/>
            <person name="Lapidus A."/>
            <person name="Levasseur A."/>
            <person name="Lindquist E."/>
            <person name="Mehrabi R."/>
            <person name="Ohm R.A."/>
            <person name="Owen T.J."/>
            <person name="Salamov A."/>
            <person name="Schwelm A."/>
            <person name="Schijlen E."/>
            <person name="Sun H."/>
            <person name="van den Burg H.A."/>
            <person name="van Ham R.C.H.J."/>
            <person name="Zhang S."/>
            <person name="Goodwin S.B."/>
            <person name="Grigoriev I.V."/>
            <person name="Collemare J."/>
            <person name="Bradshaw R.E."/>
        </authorList>
    </citation>
    <scope>NUCLEOTIDE SEQUENCE [LARGE SCALE GENOMIC DNA]</scope>
    <source>
        <strain evidence="7">NZE10 / CBS 128990</strain>
    </source>
</reference>
<organism evidence="6 7">
    <name type="scientific">Dothistroma septosporum (strain NZE10 / CBS 128990)</name>
    <name type="common">Red band needle blight fungus</name>
    <name type="synonym">Mycosphaerella pini</name>
    <dbReference type="NCBI Taxonomy" id="675120"/>
    <lineage>
        <taxon>Eukaryota</taxon>
        <taxon>Fungi</taxon>
        <taxon>Dikarya</taxon>
        <taxon>Ascomycota</taxon>
        <taxon>Pezizomycotina</taxon>
        <taxon>Dothideomycetes</taxon>
        <taxon>Dothideomycetidae</taxon>
        <taxon>Mycosphaerellales</taxon>
        <taxon>Mycosphaerellaceae</taxon>
        <taxon>Dothistroma</taxon>
    </lineage>
</organism>
<dbReference type="AlphaFoldDB" id="M2Y1H3"/>
<dbReference type="GO" id="GO:0048039">
    <property type="term" value="F:ubiquinone binding"/>
    <property type="evidence" value="ECO:0007669"/>
    <property type="project" value="InterPro"/>
</dbReference>
<dbReference type="STRING" id="675120.M2Y1H3"/>
<reference evidence="6 7" key="2">
    <citation type="journal article" date="2012" name="PLoS Pathog.">
        <title>Diverse lifestyles and strategies of plant pathogenesis encoded in the genomes of eighteen Dothideomycetes fungi.</title>
        <authorList>
            <person name="Ohm R.A."/>
            <person name="Feau N."/>
            <person name="Henrissat B."/>
            <person name="Schoch C.L."/>
            <person name="Horwitz B.A."/>
            <person name="Barry K.W."/>
            <person name="Condon B.J."/>
            <person name="Copeland A.C."/>
            <person name="Dhillon B."/>
            <person name="Glaser F."/>
            <person name="Hesse C.N."/>
            <person name="Kosti I."/>
            <person name="LaButti K."/>
            <person name="Lindquist E.A."/>
            <person name="Lucas S."/>
            <person name="Salamov A.A."/>
            <person name="Bradshaw R.E."/>
            <person name="Ciuffetti L."/>
            <person name="Hamelin R.C."/>
            <person name="Kema G.H.J."/>
            <person name="Lawrence C."/>
            <person name="Scott J.A."/>
            <person name="Spatafora J.W."/>
            <person name="Turgeon B.G."/>
            <person name="de Wit P.J.G.M."/>
            <person name="Zhong S."/>
            <person name="Goodwin S.B."/>
            <person name="Grigoriev I.V."/>
        </authorList>
    </citation>
    <scope>NUCLEOTIDE SEQUENCE [LARGE SCALE GENOMIC DNA]</scope>
    <source>
        <strain evidence="7">NZE10 / CBS 128990</strain>
    </source>
</reference>
<evidence type="ECO:0000256" key="3">
    <source>
        <dbReference type="ARBA" id="ARBA00024947"/>
    </source>
</evidence>
<dbReference type="CDD" id="cd07813">
    <property type="entry name" value="COQ10p_like"/>
    <property type="match status" value="1"/>
</dbReference>
<evidence type="ECO:0000259" key="5">
    <source>
        <dbReference type="Pfam" id="PF03364"/>
    </source>
</evidence>
<dbReference type="HOGENOM" id="CLU_079653_1_1_1"/>
<keyword evidence="7" id="KW-1185">Reference proteome</keyword>
<evidence type="ECO:0000313" key="7">
    <source>
        <dbReference type="Proteomes" id="UP000016933"/>
    </source>
</evidence>
<evidence type="ECO:0000256" key="2">
    <source>
        <dbReference type="ARBA" id="ARBA00011814"/>
    </source>
</evidence>
<sequence>MKSVKPLSSISNGLLQSTLRQPTICRAAYLANSPTRSTNHDRQHHRTFVSNPFTQNQTLTASRTLHAPSSVIYSIISDVSSYNQFVPYCHKSEVTKWSEAAQDGKRYPEVAQLVIGFNDSISESFTSRVYCVPEKIVEAVSGSTKGTLENSPDASHHGPRPASEQDASRNNTVMSHLLTRWTLRPFPYKPPPTGAVHKEGVHKNHEETSPIPGQQRTEVHLAIEYKFVNPVYDALANTAANKVAEKMIEAFENRVKMVMEGPGQVKPNKPS</sequence>
<comment type="similarity">
    <text evidence="1">Belongs to the COQ10 family.</text>
</comment>
<comment type="subunit">
    <text evidence="2">Interacts with coenzyme Q.</text>
</comment>
<dbReference type="Pfam" id="PF03364">
    <property type="entry name" value="Polyketide_cyc"/>
    <property type="match status" value="1"/>
</dbReference>
<dbReference type="Gene3D" id="3.30.530.20">
    <property type="match status" value="1"/>
</dbReference>
<evidence type="ECO:0000313" key="6">
    <source>
        <dbReference type="EMBL" id="EME39154.1"/>
    </source>
</evidence>
<dbReference type="PANTHER" id="PTHR12901:SF10">
    <property type="entry name" value="COENZYME Q-BINDING PROTEIN COQ10, MITOCHONDRIAL"/>
    <property type="match status" value="1"/>
</dbReference>
<dbReference type="OMA" id="QLHAAMM"/>
<feature type="compositionally biased region" description="Polar residues" evidence="4">
    <location>
        <begin position="143"/>
        <end position="153"/>
    </location>
</feature>
<feature type="domain" description="Coenzyme Q-binding protein COQ10 START" evidence="5">
    <location>
        <begin position="66"/>
        <end position="252"/>
    </location>
</feature>
<proteinExistence type="inferred from homology"/>
<dbReference type="GO" id="GO:0005739">
    <property type="term" value="C:mitochondrion"/>
    <property type="evidence" value="ECO:0007669"/>
    <property type="project" value="TreeGrafter"/>
</dbReference>
<evidence type="ECO:0000256" key="1">
    <source>
        <dbReference type="ARBA" id="ARBA00006885"/>
    </source>
</evidence>
<protein>
    <recommendedName>
        <fullName evidence="5">Coenzyme Q-binding protein COQ10 START domain-containing protein</fullName>
    </recommendedName>
</protein>